<protein>
    <submittedName>
        <fullName evidence="3">LysM repeats containing protein</fullName>
    </submittedName>
</protein>
<dbReference type="SMART" id="SM00257">
    <property type="entry name" value="LysM"/>
    <property type="match status" value="3"/>
</dbReference>
<gene>
    <name evidence="3" type="ordered locus">Pro_0373</name>
</gene>
<dbReference type="PANTHER" id="PTHR33734">
    <property type="entry name" value="LYSM DOMAIN-CONTAINING GPI-ANCHORED PROTEIN 2"/>
    <property type="match status" value="1"/>
</dbReference>
<proteinExistence type="predicted"/>
<dbReference type="AlphaFoldDB" id="Q7VDK3"/>
<dbReference type="eggNOG" id="COG1388">
    <property type="taxonomic scope" value="Bacteria"/>
</dbReference>
<dbReference type="RefSeq" id="WP_011124528.1">
    <property type="nucleotide sequence ID" value="NC_005042.1"/>
</dbReference>
<keyword evidence="1" id="KW-0732">Signal</keyword>
<feature type="domain" description="LysM" evidence="2">
    <location>
        <begin position="79"/>
        <end position="123"/>
    </location>
</feature>
<evidence type="ECO:0000259" key="2">
    <source>
        <dbReference type="PROSITE" id="PS51782"/>
    </source>
</evidence>
<dbReference type="STRING" id="167539.Pro_0373"/>
<feature type="domain" description="LysM" evidence="2">
    <location>
        <begin position="139"/>
        <end position="183"/>
    </location>
</feature>
<dbReference type="Proteomes" id="UP000001420">
    <property type="component" value="Chromosome"/>
</dbReference>
<accession>Q7VDK3</accession>
<feature type="chain" id="PRO_5004292462" evidence="1">
    <location>
        <begin position="20"/>
        <end position="291"/>
    </location>
</feature>
<dbReference type="Gene3D" id="3.10.350.10">
    <property type="entry name" value="LysM domain"/>
    <property type="match status" value="3"/>
</dbReference>
<dbReference type="InterPro" id="IPR036779">
    <property type="entry name" value="LysM_dom_sf"/>
</dbReference>
<keyword evidence="4" id="KW-1185">Reference proteome</keyword>
<dbReference type="SUPFAM" id="SSF54106">
    <property type="entry name" value="LysM domain"/>
    <property type="match status" value="3"/>
</dbReference>
<dbReference type="EMBL" id="AE017126">
    <property type="protein sequence ID" value="AAP99419.1"/>
    <property type="molecule type" value="Genomic_DNA"/>
</dbReference>
<feature type="signal peptide" evidence="1">
    <location>
        <begin position="1"/>
        <end position="19"/>
    </location>
</feature>
<dbReference type="Pfam" id="PF01476">
    <property type="entry name" value="LysM"/>
    <property type="match status" value="3"/>
</dbReference>
<sequence length="291" mass="32695">MKRNAILFFIIFLICQAYSSAEEITINQGDTLSDIAAEYNISVRSLMDTNGIYNADNLKVGQKIKLPKDASKVNDIASFTHTVTAGQSIAKISDIYEVNELDIIKLNNIKDANILLLGQVLKLPKSAKKTALDNSNKLDFHILKRGETLYKVSRIYNIPVKKIIAFNKIISPNRLKPGAKLILEDAQNSAALTNKGNDVNDHNFWNSSGKSEPYEWRNFGPLKINWSNWKTINGSKVAPAINKEGQPLFLAINCNSTKINWSGSNGKWNRWLTPKNDFEFSLFDELCSKKN</sequence>
<dbReference type="EnsemblBacteria" id="AAP99419">
    <property type="protein sequence ID" value="AAP99419"/>
    <property type="gene ID" value="Pro_0373"/>
</dbReference>
<dbReference type="PROSITE" id="PS51782">
    <property type="entry name" value="LYSM"/>
    <property type="match status" value="3"/>
</dbReference>
<reference evidence="3 4" key="1">
    <citation type="journal article" date="2003" name="Proc. Natl. Acad. Sci. U.S.A.">
        <title>Genome sequence of the cyanobacterium Prochlorococcus marinus SS120, a nearly minimal oxyphototrophic genome.</title>
        <authorList>
            <person name="Dufresne A."/>
            <person name="Salanoubat M."/>
            <person name="Partensky F."/>
            <person name="Artiguenave F."/>
            <person name="Axmann I.M."/>
            <person name="Barbe V."/>
            <person name="Duprat S."/>
            <person name="Galperin M.Y."/>
            <person name="Koonin E.V."/>
            <person name="Le Gall F."/>
            <person name="Makarova K.S."/>
            <person name="Ostrowski M."/>
            <person name="Oztas S."/>
            <person name="Robert C."/>
            <person name="Rogozin I.B."/>
            <person name="Scanlan D.J."/>
            <person name="Tandeau de Marsac N."/>
            <person name="Weissenbach J."/>
            <person name="Wincker P."/>
            <person name="Wolf Y.I."/>
            <person name="Hess W.R."/>
        </authorList>
    </citation>
    <scope>NUCLEOTIDE SEQUENCE [LARGE SCALE GENOMIC DNA]</scope>
    <source>
        <strain evidence="4">SARG / CCMP1375 / SS120</strain>
    </source>
</reference>
<feature type="domain" description="LysM" evidence="2">
    <location>
        <begin position="22"/>
        <end position="66"/>
    </location>
</feature>
<organism evidence="3 4">
    <name type="scientific">Prochlorococcus marinus (strain SARG / CCMP1375 / SS120)</name>
    <dbReference type="NCBI Taxonomy" id="167539"/>
    <lineage>
        <taxon>Bacteria</taxon>
        <taxon>Bacillati</taxon>
        <taxon>Cyanobacteriota</taxon>
        <taxon>Cyanophyceae</taxon>
        <taxon>Synechococcales</taxon>
        <taxon>Prochlorococcaceae</taxon>
        <taxon>Prochlorococcus</taxon>
    </lineage>
</organism>
<dbReference type="InterPro" id="IPR018392">
    <property type="entry name" value="LysM"/>
</dbReference>
<evidence type="ECO:0000313" key="4">
    <source>
        <dbReference type="Proteomes" id="UP000001420"/>
    </source>
</evidence>
<evidence type="ECO:0000313" key="3">
    <source>
        <dbReference type="EMBL" id="AAP99419.1"/>
    </source>
</evidence>
<dbReference type="PANTHER" id="PTHR33734:SF22">
    <property type="entry name" value="MEMBRANE-BOUND LYTIC MUREIN TRANSGLYCOSYLASE D"/>
    <property type="match status" value="1"/>
</dbReference>
<dbReference type="HOGENOM" id="CLU_042401_0_0_3"/>
<dbReference type="GO" id="GO:0008932">
    <property type="term" value="F:lytic endotransglycosylase activity"/>
    <property type="evidence" value="ECO:0007669"/>
    <property type="project" value="TreeGrafter"/>
</dbReference>
<evidence type="ECO:0000256" key="1">
    <source>
        <dbReference type="SAM" id="SignalP"/>
    </source>
</evidence>
<dbReference type="CDD" id="cd00118">
    <property type="entry name" value="LysM"/>
    <property type="match status" value="3"/>
</dbReference>
<dbReference type="OrthoDB" id="9769314at2"/>
<name>Q7VDK3_PROMA</name>
<dbReference type="KEGG" id="pma:Pro_0373"/>
<dbReference type="PATRIC" id="fig|167539.5.peg.381"/>